<dbReference type="RefSeq" id="WP_290365337.1">
    <property type="nucleotide sequence ID" value="NZ_JAUFQU010000071.1"/>
</dbReference>
<protein>
    <submittedName>
        <fullName evidence="2">Uncharacterized protein</fullName>
    </submittedName>
</protein>
<feature type="transmembrane region" description="Helical" evidence="1">
    <location>
        <begin position="20"/>
        <end position="44"/>
    </location>
</feature>
<evidence type="ECO:0000256" key="1">
    <source>
        <dbReference type="SAM" id="Phobius"/>
    </source>
</evidence>
<reference evidence="3" key="1">
    <citation type="journal article" date="2019" name="Int. J. Syst. Evol. Microbiol.">
        <title>The Global Catalogue of Microorganisms (GCM) 10K type strain sequencing project: providing services to taxonomists for standard genome sequencing and annotation.</title>
        <authorList>
            <consortium name="The Broad Institute Genomics Platform"/>
            <consortium name="The Broad Institute Genome Sequencing Center for Infectious Disease"/>
            <person name="Wu L."/>
            <person name="Ma J."/>
        </authorList>
    </citation>
    <scope>NUCLEOTIDE SEQUENCE [LARGE SCALE GENOMIC DNA]</scope>
    <source>
        <strain evidence="3">CECT 7184</strain>
    </source>
</reference>
<proteinExistence type="predicted"/>
<name>A0ABT8D0C9_9FLAO</name>
<keyword evidence="1" id="KW-1133">Transmembrane helix</keyword>
<keyword evidence="1" id="KW-0812">Transmembrane</keyword>
<organism evidence="2 3">
    <name type="scientific">Paenimyroides ceti</name>
    <dbReference type="NCBI Taxonomy" id="395087"/>
    <lineage>
        <taxon>Bacteria</taxon>
        <taxon>Pseudomonadati</taxon>
        <taxon>Bacteroidota</taxon>
        <taxon>Flavobacteriia</taxon>
        <taxon>Flavobacteriales</taxon>
        <taxon>Flavobacteriaceae</taxon>
        <taxon>Paenimyroides</taxon>
    </lineage>
</organism>
<dbReference type="EMBL" id="JAUFQU010000071">
    <property type="protein sequence ID" value="MDN3710057.1"/>
    <property type="molecule type" value="Genomic_DNA"/>
</dbReference>
<keyword evidence="3" id="KW-1185">Reference proteome</keyword>
<comment type="caution">
    <text evidence="2">The sequence shown here is derived from an EMBL/GenBank/DDBJ whole genome shotgun (WGS) entry which is preliminary data.</text>
</comment>
<evidence type="ECO:0000313" key="3">
    <source>
        <dbReference type="Proteomes" id="UP001242368"/>
    </source>
</evidence>
<accession>A0ABT8D0C9</accession>
<sequence>MPLGWGIFGWINKFLFIPVFGFLVKFIPHGIAIIVLTILVRLVMSPIYI</sequence>
<keyword evidence="1" id="KW-0472">Membrane</keyword>
<dbReference type="Proteomes" id="UP001242368">
    <property type="component" value="Unassembled WGS sequence"/>
</dbReference>
<evidence type="ECO:0000313" key="2">
    <source>
        <dbReference type="EMBL" id="MDN3710057.1"/>
    </source>
</evidence>
<gene>
    <name evidence="2" type="ORF">QW060_24465</name>
</gene>